<evidence type="ECO:0000256" key="7">
    <source>
        <dbReference type="ARBA" id="ARBA00023014"/>
    </source>
</evidence>
<dbReference type="AlphaFoldDB" id="A0A1W2EQW7"/>
<dbReference type="UniPathway" id="UPA00538">
    <property type="reaction ID" value="UER00593"/>
</dbReference>
<dbReference type="SFLD" id="SFLDF00271">
    <property type="entry name" value="lipoyl_synthase"/>
    <property type="match status" value="1"/>
</dbReference>
<dbReference type="HAMAP" id="MF_00206">
    <property type="entry name" value="Lipoyl_synth"/>
    <property type="match status" value="1"/>
</dbReference>
<dbReference type="GO" id="GO:0005737">
    <property type="term" value="C:cytoplasm"/>
    <property type="evidence" value="ECO:0007669"/>
    <property type="project" value="UniProtKB-SubCell"/>
</dbReference>
<feature type="binding site" evidence="9">
    <location>
        <position position="67"/>
    </location>
    <ligand>
        <name>[4Fe-4S] cluster</name>
        <dbReference type="ChEBI" id="CHEBI:49883"/>
        <label>2</label>
        <note>4Fe-4S-S-AdoMet</note>
    </ligand>
</feature>
<dbReference type="InterPro" id="IPR006638">
    <property type="entry name" value="Elp3/MiaA/NifB-like_rSAM"/>
</dbReference>
<feature type="binding site" evidence="9">
    <location>
        <position position="74"/>
    </location>
    <ligand>
        <name>[4Fe-4S] cluster</name>
        <dbReference type="ChEBI" id="CHEBI:49883"/>
        <label>2</label>
        <note>4Fe-4S-S-AdoMet</note>
    </ligand>
</feature>
<dbReference type="InterPro" id="IPR003698">
    <property type="entry name" value="Lipoyl_synth"/>
</dbReference>
<comment type="similarity">
    <text evidence="9">Belongs to the radical SAM superfamily. Lipoyl synthase family.</text>
</comment>
<dbReference type="SUPFAM" id="SSF102114">
    <property type="entry name" value="Radical SAM enzymes"/>
    <property type="match status" value="1"/>
</dbReference>
<evidence type="ECO:0000256" key="8">
    <source>
        <dbReference type="ARBA" id="ARBA00047326"/>
    </source>
</evidence>
<dbReference type="SMART" id="SM00729">
    <property type="entry name" value="Elp3"/>
    <property type="match status" value="1"/>
</dbReference>
<proteinExistence type="inferred from homology"/>
<dbReference type="NCBIfam" id="TIGR00510">
    <property type="entry name" value="lipA"/>
    <property type="match status" value="1"/>
</dbReference>
<feature type="binding site" evidence="9">
    <location>
        <position position="71"/>
    </location>
    <ligand>
        <name>[4Fe-4S] cluster</name>
        <dbReference type="ChEBI" id="CHEBI:49883"/>
        <label>2</label>
        <note>4Fe-4S-S-AdoMet</note>
    </ligand>
</feature>
<keyword evidence="2 9" id="KW-0963">Cytoplasm</keyword>
<dbReference type="InterPro" id="IPR058240">
    <property type="entry name" value="rSAM_sf"/>
</dbReference>
<dbReference type="GO" id="GO:0046872">
    <property type="term" value="F:metal ion binding"/>
    <property type="evidence" value="ECO:0007669"/>
    <property type="project" value="UniProtKB-KW"/>
</dbReference>
<evidence type="ECO:0000256" key="2">
    <source>
        <dbReference type="ARBA" id="ARBA00022490"/>
    </source>
</evidence>
<keyword evidence="4 9" id="KW-0949">S-adenosyl-L-methionine</keyword>
<dbReference type="CDD" id="cd01335">
    <property type="entry name" value="Radical_SAM"/>
    <property type="match status" value="1"/>
</dbReference>
<dbReference type="GO" id="GO:0016992">
    <property type="term" value="F:lipoate synthase activity"/>
    <property type="evidence" value="ECO:0007669"/>
    <property type="project" value="UniProtKB-UniRule"/>
</dbReference>
<keyword evidence="1 9" id="KW-0004">4Fe-4S</keyword>
<keyword evidence="5 9" id="KW-0479">Metal-binding</keyword>
<dbReference type="FunFam" id="3.20.20.70:FF:000040">
    <property type="entry name" value="Lipoyl synthase"/>
    <property type="match status" value="1"/>
</dbReference>
<dbReference type="InterPro" id="IPR007197">
    <property type="entry name" value="rSAM"/>
</dbReference>
<name>A0A1W2EQW7_9FIRM</name>
<organism evidence="11 12">
    <name type="scientific">Sporomusa malonica</name>
    <dbReference type="NCBI Taxonomy" id="112901"/>
    <lineage>
        <taxon>Bacteria</taxon>
        <taxon>Bacillati</taxon>
        <taxon>Bacillota</taxon>
        <taxon>Negativicutes</taxon>
        <taxon>Selenomonadales</taxon>
        <taxon>Sporomusaceae</taxon>
        <taxon>Sporomusa</taxon>
    </lineage>
</organism>
<protein>
    <recommendedName>
        <fullName evidence="9">Lipoyl synthase</fullName>
        <ecNumber evidence="9">2.8.1.8</ecNumber>
    </recommendedName>
    <alternativeName>
        <fullName evidence="9">Lip-syn</fullName>
        <shortName evidence="9">LS</shortName>
    </alternativeName>
    <alternativeName>
        <fullName evidence="9">Lipoate synthase</fullName>
    </alternativeName>
    <alternativeName>
        <fullName evidence="9">Lipoic acid synthase</fullName>
    </alternativeName>
    <alternativeName>
        <fullName evidence="9">Sulfur insertion protein LipA</fullName>
    </alternativeName>
</protein>
<feature type="binding site" evidence="9">
    <location>
        <position position="52"/>
    </location>
    <ligand>
        <name>[4Fe-4S] cluster</name>
        <dbReference type="ChEBI" id="CHEBI:49883"/>
        <label>1</label>
    </ligand>
</feature>
<dbReference type="NCBIfam" id="NF004019">
    <property type="entry name" value="PRK05481.1"/>
    <property type="match status" value="1"/>
</dbReference>
<dbReference type="GO" id="GO:0009249">
    <property type="term" value="P:protein lipoylation"/>
    <property type="evidence" value="ECO:0007669"/>
    <property type="project" value="UniProtKB-UniRule"/>
</dbReference>
<comment type="cofactor">
    <cofactor evidence="9">
        <name>[4Fe-4S] cluster</name>
        <dbReference type="ChEBI" id="CHEBI:49883"/>
    </cofactor>
    <text evidence="9">Binds 2 [4Fe-4S] clusters per subunit. One cluster is coordinated with 3 cysteines and an exchangeable S-adenosyl-L-methionine.</text>
</comment>
<evidence type="ECO:0000256" key="6">
    <source>
        <dbReference type="ARBA" id="ARBA00023004"/>
    </source>
</evidence>
<comment type="function">
    <text evidence="9">Catalyzes the radical-mediated insertion of two sulfur atoms into the C-6 and C-8 positions of the octanoyl moiety bound to the lipoyl domains of lipoate-dependent enzymes, thereby converting the octanoylated domains into lipoylated derivatives.</text>
</comment>
<keyword evidence="6 9" id="KW-0408">Iron</keyword>
<dbReference type="PANTHER" id="PTHR10949">
    <property type="entry name" value="LIPOYL SYNTHASE"/>
    <property type="match status" value="1"/>
</dbReference>
<gene>
    <name evidence="9" type="primary">lipA</name>
    <name evidence="11" type="ORF">SAMN04488500_12822</name>
</gene>
<keyword evidence="12" id="KW-1185">Reference proteome</keyword>
<dbReference type="PROSITE" id="PS51918">
    <property type="entry name" value="RADICAL_SAM"/>
    <property type="match status" value="1"/>
</dbReference>
<comment type="catalytic activity">
    <reaction evidence="8 9">
        <text>[[Fe-S] cluster scaffold protein carrying a second [4Fe-4S](2+) cluster] + N(6)-octanoyl-L-lysyl-[protein] + 2 oxidized [2Fe-2S]-[ferredoxin] + 2 S-adenosyl-L-methionine + 4 H(+) = [[Fe-S] cluster scaffold protein] + N(6)-[(R)-dihydrolipoyl]-L-lysyl-[protein] + 4 Fe(3+) + 2 hydrogen sulfide + 2 5'-deoxyadenosine + 2 L-methionine + 2 reduced [2Fe-2S]-[ferredoxin]</text>
        <dbReference type="Rhea" id="RHEA:16585"/>
        <dbReference type="Rhea" id="RHEA-COMP:9928"/>
        <dbReference type="Rhea" id="RHEA-COMP:10000"/>
        <dbReference type="Rhea" id="RHEA-COMP:10001"/>
        <dbReference type="Rhea" id="RHEA-COMP:10475"/>
        <dbReference type="Rhea" id="RHEA-COMP:14568"/>
        <dbReference type="Rhea" id="RHEA-COMP:14569"/>
        <dbReference type="ChEBI" id="CHEBI:15378"/>
        <dbReference type="ChEBI" id="CHEBI:17319"/>
        <dbReference type="ChEBI" id="CHEBI:29034"/>
        <dbReference type="ChEBI" id="CHEBI:29919"/>
        <dbReference type="ChEBI" id="CHEBI:33722"/>
        <dbReference type="ChEBI" id="CHEBI:33737"/>
        <dbReference type="ChEBI" id="CHEBI:33738"/>
        <dbReference type="ChEBI" id="CHEBI:57844"/>
        <dbReference type="ChEBI" id="CHEBI:59789"/>
        <dbReference type="ChEBI" id="CHEBI:78809"/>
        <dbReference type="ChEBI" id="CHEBI:83100"/>
        <dbReference type="EC" id="2.8.1.8"/>
    </reaction>
</comment>
<dbReference type="InterPro" id="IPR013785">
    <property type="entry name" value="Aldolase_TIM"/>
</dbReference>
<dbReference type="PIRSF" id="PIRSF005963">
    <property type="entry name" value="Lipoyl_synth"/>
    <property type="match status" value="1"/>
</dbReference>
<keyword evidence="7 9" id="KW-0411">Iron-sulfur</keyword>
<evidence type="ECO:0000256" key="3">
    <source>
        <dbReference type="ARBA" id="ARBA00022679"/>
    </source>
</evidence>
<evidence type="ECO:0000256" key="9">
    <source>
        <dbReference type="HAMAP-Rule" id="MF_00206"/>
    </source>
</evidence>
<dbReference type="SFLD" id="SFLDG01058">
    <property type="entry name" value="lipoyl_synthase_like"/>
    <property type="match status" value="1"/>
</dbReference>
<dbReference type="STRING" id="112901.SAMN04488500_12822"/>
<evidence type="ECO:0000259" key="10">
    <source>
        <dbReference type="PROSITE" id="PS51918"/>
    </source>
</evidence>
<dbReference type="EMBL" id="FWXI01000028">
    <property type="protein sequence ID" value="SMD12123.1"/>
    <property type="molecule type" value="Genomic_DNA"/>
</dbReference>
<dbReference type="Pfam" id="PF04055">
    <property type="entry name" value="Radical_SAM"/>
    <property type="match status" value="1"/>
</dbReference>
<dbReference type="Proteomes" id="UP000192738">
    <property type="component" value="Unassembled WGS sequence"/>
</dbReference>
<feature type="binding site" evidence="9">
    <location>
        <position position="280"/>
    </location>
    <ligand>
        <name>[4Fe-4S] cluster</name>
        <dbReference type="ChEBI" id="CHEBI:49883"/>
        <label>1</label>
    </ligand>
</feature>
<accession>A0A1W2EQW7</accession>
<comment type="pathway">
    <text evidence="9">Protein modification; protein lipoylation via endogenous pathway; protein N(6)-(lipoyl)lysine from octanoyl-[acyl-carrier-protein]: step 2/2.</text>
</comment>
<dbReference type="EC" id="2.8.1.8" evidence="9"/>
<evidence type="ECO:0000256" key="5">
    <source>
        <dbReference type="ARBA" id="ARBA00022723"/>
    </source>
</evidence>
<dbReference type="SFLD" id="SFLDS00029">
    <property type="entry name" value="Radical_SAM"/>
    <property type="match status" value="1"/>
</dbReference>
<evidence type="ECO:0000313" key="11">
    <source>
        <dbReference type="EMBL" id="SMD12123.1"/>
    </source>
</evidence>
<keyword evidence="3 9" id="KW-0808">Transferase</keyword>
<comment type="subcellular location">
    <subcellularLocation>
        <location evidence="9">Cytoplasm</location>
    </subcellularLocation>
</comment>
<feature type="domain" description="Radical SAM core" evidence="10">
    <location>
        <begin position="53"/>
        <end position="269"/>
    </location>
</feature>
<reference evidence="11 12" key="1">
    <citation type="submission" date="2017-04" db="EMBL/GenBank/DDBJ databases">
        <authorList>
            <person name="Afonso C.L."/>
            <person name="Miller P.J."/>
            <person name="Scott M.A."/>
            <person name="Spackman E."/>
            <person name="Goraichik I."/>
            <person name="Dimitrov K.M."/>
            <person name="Suarez D.L."/>
            <person name="Swayne D.E."/>
        </authorList>
    </citation>
    <scope>NUCLEOTIDE SEQUENCE [LARGE SCALE GENOMIC DNA]</scope>
    <source>
        <strain evidence="11 12">DSM 5090</strain>
    </source>
</reference>
<dbReference type="PANTHER" id="PTHR10949:SF0">
    <property type="entry name" value="LIPOYL SYNTHASE, MITOCHONDRIAL"/>
    <property type="match status" value="1"/>
</dbReference>
<sequence length="293" mass="32192">MCKTTSMHIDRPLWLTLPVPEELALNRMKKLLDQGRLHTVCESADCPNIGECFSNKTCTFMILGNHCTRNCRFCAVNHGIPDAVDENEPHMLAATAKHLGLKHVVITSVTRDDLCDGGASQFAAAIGAVREQLPKVSIEVLIPDFRGSMEALQTVLQATPNILNHNIETVPRLYSVVRPQAVYSRSLELLHRTSQAGFGILPKSGLMLGLGEEISEVIQVMKDLYTAGCKMLTLGQYLSPSPAHLPVVEYIHPDIFKSLEQEAKKIGFSHVSAGPMVRSSYHAGYSFAELSQV</sequence>
<dbReference type="NCBIfam" id="NF009544">
    <property type="entry name" value="PRK12928.1"/>
    <property type="match status" value="1"/>
</dbReference>
<dbReference type="Gene3D" id="3.20.20.70">
    <property type="entry name" value="Aldolase class I"/>
    <property type="match status" value="1"/>
</dbReference>
<evidence type="ECO:0000313" key="12">
    <source>
        <dbReference type="Proteomes" id="UP000192738"/>
    </source>
</evidence>
<evidence type="ECO:0000256" key="1">
    <source>
        <dbReference type="ARBA" id="ARBA00022485"/>
    </source>
</evidence>
<feature type="binding site" evidence="9">
    <location>
        <position position="41"/>
    </location>
    <ligand>
        <name>[4Fe-4S] cluster</name>
        <dbReference type="ChEBI" id="CHEBI:49883"/>
        <label>1</label>
    </ligand>
</feature>
<evidence type="ECO:0000256" key="4">
    <source>
        <dbReference type="ARBA" id="ARBA00022691"/>
    </source>
</evidence>
<feature type="binding site" evidence="9">
    <location>
        <position position="46"/>
    </location>
    <ligand>
        <name>[4Fe-4S] cluster</name>
        <dbReference type="ChEBI" id="CHEBI:49883"/>
        <label>1</label>
    </ligand>
</feature>
<dbReference type="GO" id="GO:0051539">
    <property type="term" value="F:4 iron, 4 sulfur cluster binding"/>
    <property type="evidence" value="ECO:0007669"/>
    <property type="project" value="UniProtKB-UniRule"/>
</dbReference>